<feature type="region of interest" description="Disordered" evidence="3">
    <location>
        <begin position="1"/>
        <end position="91"/>
    </location>
</feature>
<feature type="region of interest" description="Disordered" evidence="3">
    <location>
        <begin position="384"/>
        <end position="484"/>
    </location>
</feature>
<dbReference type="PROSITE" id="PS50103">
    <property type="entry name" value="ZF_C3H1"/>
    <property type="match status" value="1"/>
</dbReference>
<dbReference type="GO" id="GO:0006979">
    <property type="term" value="P:response to oxidative stress"/>
    <property type="evidence" value="ECO:0007669"/>
    <property type="project" value="TreeGrafter"/>
</dbReference>
<keyword evidence="7" id="KW-1185">Reference proteome</keyword>
<dbReference type="GO" id="GO:0045271">
    <property type="term" value="C:respiratory chain complex I"/>
    <property type="evidence" value="ECO:0007669"/>
    <property type="project" value="InterPro"/>
</dbReference>
<name>A0AAV9I2W9_9RHOD</name>
<reference evidence="6 7" key="1">
    <citation type="submission" date="2022-07" db="EMBL/GenBank/DDBJ databases">
        <title>Genome-wide signatures of adaptation to extreme environments.</title>
        <authorList>
            <person name="Cho C.H."/>
            <person name="Yoon H.S."/>
        </authorList>
    </citation>
    <scope>NUCLEOTIDE SEQUENCE [LARGE SCALE GENOMIC DNA]</scope>
    <source>
        <strain evidence="6 7">108.79 E11</strain>
    </source>
</reference>
<dbReference type="AlphaFoldDB" id="A0AAV9I2W9"/>
<dbReference type="Pfam" id="PF05071">
    <property type="entry name" value="NDUFA12"/>
    <property type="match status" value="1"/>
</dbReference>
<feature type="compositionally biased region" description="Low complexity" evidence="3">
    <location>
        <begin position="418"/>
        <end position="430"/>
    </location>
</feature>
<dbReference type="Proteomes" id="UP001300502">
    <property type="component" value="Unassembled WGS sequence"/>
</dbReference>
<dbReference type="EMBL" id="JANCYU010000007">
    <property type="protein sequence ID" value="KAK4522721.1"/>
    <property type="molecule type" value="Genomic_DNA"/>
</dbReference>
<keyword evidence="4" id="KW-1133">Transmembrane helix</keyword>
<evidence type="ECO:0000313" key="7">
    <source>
        <dbReference type="Proteomes" id="UP001300502"/>
    </source>
</evidence>
<feature type="compositionally biased region" description="Low complexity" evidence="3">
    <location>
        <begin position="447"/>
        <end position="463"/>
    </location>
</feature>
<keyword evidence="4" id="KW-0472">Membrane</keyword>
<dbReference type="InterPro" id="IPR007763">
    <property type="entry name" value="NDUFA12"/>
</dbReference>
<sequence>MNIQLDNEDENSSKTAEYFLPAGLTDEDSESDSEVTGGVSVEQQQQQQSYSFEDSIQRNEHVSKKSNYNVKSESPRQEPSPGSSLSSSVGRTVVNTPVTGGLFHRTLSSYHSEALNSSLLENSDWRHEFSNTRSSPLSANEQYYPQTCEGLSTTAPPSVAIGSAPIDVGFPNQSSPGFYGRSSLTEPPFAPVQHVPYVNSFVPSSYSSQGPVQPSDSVIGSAFLIPDDSSTSSFTSFVDASVFPFTGERELSSSQHSSGWSRRSSSMKKLCRYFPNCPHGDSCKFYHPSDVHPAFAMTAEANMNQPGRPRTGSWGGLWSSNAAMEWMHAVIQRHNFFNFAHRNKHSSQAVVTNDPVIYGDRIEDTSRKHRSTIGSIFHPGFIVGNRHRNVAKNETNSKKAEKQNKKNAKKNSKKDKSSSSSLGKENSSASQPNSRKLSSSENQTCPSGNTLSDNSNSLSTNSGAPSGGTMEDVNEQPRKLTRAEKRRLRAIRFYENKRRVAEEAKQKQRMMEEQTAADPKANEKAYQEENFAANGIVDSGEQLTERKDRDGSEAAAIVSPVHFNSLDRSEQDENDIFYDAPLADLDLLESIGFKEKTLQNKDNQVVEQQSVSKLDIATHDEAATSDFGTKNESYPSVHVFSGEDLLKTTGKRRESSEERLSYKESCIEQHDHLGSVYRESSGDMHRIDNFIWNVLSSIFRLESFSSLLCFLVLYMFPVFSTLFTFLLPRPLSVNSLWFLLLMIHFWSWQHADNRWKRVFSRYLIPLHFLVFGFSHLTVIDQLTSMERILLAFLLCIVRSGDILTREVLLVLCIQYIFLEWIQSQPLWLQVVHFIGASGYVNYLHRLKLSSKWKRGGEKKNCVEKLLKEIRWRGLWGTFQAAKMNRLGTMKYFVGEDEFHNRYFQKVNDVMLKDRWVEYASKEFTPDPYSLPPEWHAWLHHIIDEPPTKVGFQRPKYQAQIVANRTGTTDAYFPKNNPLSKNFKGLATDKLEQWKGDVSTNNTVHRFSRSFQNVEAKEERDVLDLK</sequence>
<evidence type="ECO:0000259" key="5">
    <source>
        <dbReference type="PROSITE" id="PS50103"/>
    </source>
</evidence>
<comment type="similarity">
    <text evidence="1">Belongs to the complex I NDUFA12 subunit family.</text>
</comment>
<feature type="transmembrane region" description="Helical" evidence="4">
    <location>
        <begin position="733"/>
        <end position="750"/>
    </location>
</feature>
<accession>A0AAV9I2W9</accession>
<keyword evidence="2" id="KW-0479">Metal-binding</keyword>
<feature type="compositionally biased region" description="Acidic residues" evidence="3">
    <location>
        <begin position="1"/>
        <end position="10"/>
    </location>
</feature>
<feature type="transmembrane region" description="Helical" evidence="4">
    <location>
        <begin position="704"/>
        <end position="726"/>
    </location>
</feature>
<feature type="compositionally biased region" description="Basic and acidic residues" evidence="3">
    <location>
        <begin position="500"/>
        <end position="512"/>
    </location>
</feature>
<evidence type="ECO:0000313" key="6">
    <source>
        <dbReference type="EMBL" id="KAK4522721.1"/>
    </source>
</evidence>
<feature type="compositionally biased region" description="Polar residues" evidence="3">
    <location>
        <begin position="431"/>
        <end position="446"/>
    </location>
</feature>
<feature type="compositionally biased region" description="Low complexity" evidence="3">
    <location>
        <begin position="79"/>
        <end position="88"/>
    </location>
</feature>
<feature type="zinc finger region" description="C3H1-type" evidence="2">
    <location>
        <begin position="265"/>
        <end position="290"/>
    </location>
</feature>
<dbReference type="InterPro" id="IPR000571">
    <property type="entry name" value="Znf_CCCH"/>
</dbReference>
<evidence type="ECO:0000256" key="1">
    <source>
        <dbReference type="ARBA" id="ARBA00007355"/>
    </source>
</evidence>
<keyword evidence="4" id="KW-0812">Transmembrane</keyword>
<keyword evidence="2" id="KW-0863">Zinc-finger</keyword>
<dbReference type="GO" id="GO:0008270">
    <property type="term" value="F:zinc ion binding"/>
    <property type="evidence" value="ECO:0007669"/>
    <property type="project" value="UniProtKB-KW"/>
</dbReference>
<proteinExistence type="inferred from homology"/>
<protein>
    <recommendedName>
        <fullName evidence="5">C3H1-type domain-containing protein</fullName>
    </recommendedName>
</protein>
<organism evidence="6 7">
    <name type="scientific">Galdieria yellowstonensis</name>
    <dbReference type="NCBI Taxonomy" id="3028027"/>
    <lineage>
        <taxon>Eukaryota</taxon>
        <taxon>Rhodophyta</taxon>
        <taxon>Bangiophyceae</taxon>
        <taxon>Galdieriales</taxon>
        <taxon>Galdieriaceae</taxon>
        <taxon>Galdieria</taxon>
    </lineage>
</organism>
<comment type="caution">
    <text evidence="6">The sequence shown here is derived from an EMBL/GenBank/DDBJ whole genome shotgun (WGS) entry which is preliminary data.</text>
</comment>
<feature type="compositionally biased region" description="Basic and acidic residues" evidence="3">
    <location>
        <begin position="395"/>
        <end position="404"/>
    </location>
</feature>
<evidence type="ECO:0000256" key="3">
    <source>
        <dbReference type="SAM" id="MobiDB-lite"/>
    </source>
</evidence>
<feature type="transmembrane region" description="Helical" evidence="4">
    <location>
        <begin position="762"/>
        <end position="779"/>
    </location>
</feature>
<evidence type="ECO:0000256" key="4">
    <source>
        <dbReference type="SAM" id="Phobius"/>
    </source>
</evidence>
<feature type="domain" description="C3H1-type" evidence="5">
    <location>
        <begin position="265"/>
        <end position="290"/>
    </location>
</feature>
<dbReference type="PANTHER" id="PTHR12910">
    <property type="entry name" value="NADH-UBIQUINONE OXIDOREDUCTASE SUBUNIT B17.2"/>
    <property type="match status" value="1"/>
</dbReference>
<gene>
    <name evidence="6" type="ORF">GAYE_PCTG14G0611</name>
</gene>
<keyword evidence="2" id="KW-0862">Zinc</keyword>
<dbReference type="PANTHER" id="PTHR12910:SF2">
    <property type="entry name" value="NADH DEHYDROGENASE [UBIQUINONE] 1 ALPHA SUBCOMPLEX SUBUNIT 12"/>
    <property type="match status" value="1"/>
</dbReference>
<evidence type="ECO:0000256" key="2">
    <source>
        <dbReference type="PROSITE-ProRule" id="PRU00723"/>
    </source>
</evidence>
<feature type="region of interest" description="Disordered" evidence="3">
    <location>
        <begin position="500"/>
        <end position="521"/>
    </location>
</feature>